<evidence type="ECO:0000313" key="2">
    <source>
        <dbReference type="EMBL" id="SIS79214.1"/>
    </source>
</evidence>
<dbReference type="Gene3D" id="3.40.50.1110">
    <property type="entry name" value="SGNH hydrolase"/>
    <property type="match status" value="1"/>
</dbReference>
<dbReference type="InterPro" id="IPR036514">
    <property type="entry name" value="SGNH_hydro_sf"/>
</dbReference>
<dbReference type="AlphaFoldDB" id="A0A1N7LZG7"/>
<dbReference type="SUPFAM" id="SSF52266">
    <property type="entry name" value="SGNH hydrolase"/>
    <property type="match status" value="1"/>
</dbReference>
<dbReference type="CDD" id="cd00229">
    <property type="entry name" value="SGNH_hydrolase"/>
    <property type="match status" value="1"/>
</dbReference>
<keyword evidence="3" id="KW-1185">Reference proteome</keyword>
<dbReference type="STRING" id="252246.SAMN05421799_104102"/>
<organism evidence="2 3">
    <name type="scientific">Alicyclobacillus vulcanalis</name>
    <dbReference type="NCBI Taxonomy" id="252246"/>
    <lineage>
        <taxon>Bacteria</taxon>
        <taxon>Bacillati</taxon>
        <taxon>Bacillota</taxon>
        <taxon>Bacilli</taxon>
        <taxon>Bacillales</taxon>
        <taxon>Alicyclobacillaceae</taxon>
        <taxon>Alicyclobacillus</taxon>
    </lineage>
</organism>
<accession>A0A1N7LZG7</accession>
<protein>
    <submittedName>
        <fullName evidence="2">Lysophospholipase L1</fullName>
    </submittedName>
</protein>
<name>A0A1N7LZG7_9BACL</name>
<dbReference type="EMBL" id="FTOO01000004">
    <property type="protein sequence ID" value="SIS79214.1"/>
    <property type="molecule type" value="Genomic_DNA"/>
</dbReference>
<dbReference type="Proteomes" id="UP000186156">
    <property type="component" value="Unassembled WGS sequence"/>
</dbReference>
<evidence type="ECO:0000313" key="3">
    <source>
        <dbReference type="Proteomes" id="UP000186156"/>
    </source>
</evidence>
<feature type="domain" description="SGNH hydrolase-type esterase" evidence="1">
    <location>
        <begin position="1"/>
        <end position="197"/>
    </location>
</feature>
<evidence type="ECO:0000259" key="1">
    <source>
        <dbReference type="Pfam" id="PF13472"/>
    </source>
</evidence>
<sequence length="226" mass="23937">MGDSIAYGECASAPSRAYPLVAARAIAAERHTAVDTCVIAQPGWTSWNLAQAVSADPAAFTGADVALMFVGGDDLIQAGLATLNGGRLRRQLAEAYARYARNFDRIAGACQRQGIPLVCCTLYNPFPRSPIAVAAVSGLNQVIVQRAMARGIPVAPVDAWFAGREPLVIAGYRSGRLEDILRGGEAPVHPNDLGHRLIGLGLARYISPLAEARHRLGSTAVSHSRR</sequence>
<dbReference type="Pfam" id="PF13472">
    <property type="entry name" value="Lipase_GDSL_2"/>
    <property type="match status" value="1"/>
</dbReference>
<gene>
    <name evidence="2" type="ORF">SAMN05421799_104102</name>
</gene>
<proteinExistence type="predicted"/>
<reference evidence="3" key="1">
    <citation type="submission" date="2017-01" db="EMBL/GenBank/DDBJ databases">
        <authorList>
            <person name="Varghese N."/>
            <person name="Submissions S."/>
        </authorList>
    </citation>
    <scope>NUCLEOTIDE SEQUENCE [LARGE SCALE GENOMIC DNA]</scope>
    <source>
        <strain evidence="3">DSM 16176</strain>
    </source>
</reference>
<dbReference type="InterPro" id="IPR013830">
    <property type="entry name" value="SGNH_hydro"/>
</dbReference>